<accession>A0A328BQA0</accession>
<proteinExistence type="predicted"/>
<feature type="compositionally biased region" description="Polar residues" evidence="1">
    <location>
        <begin position="75"/>
        <end position="92"/>
    </location>
</feature>
<evidence type="ECO:0000256" key="1">
    <source>
        <dbReference type="SAM" id="MobiDB-lite"/>
    </source>
</evidence>
<dbReference type="EMBL" id="QHKM01000001">
    <property type="protein sequence ID" value="RAK69432.1"/>
    <property type="molecule type" value="Genomic_DNA"/>
</dbReference>
<reference evidence="3" key="1">
    <citation type="submission" date="2018-05" db="EMBL/GenBank/DDBJ databases">
        <authorList>
            <person name="Nie L."/>
        </authorList>
    </citation>
    <scope>NUCLEOTIDE SEQUENCE [LARGE SCALE GENOMIC DNA]</scope>
    <source>
        <strain evidence="3">NL</strain>
    </source>
</reference>
<feature type="region of interest" description="Disordered" evidence="1">
    <location>
        <begin position="72"/>
        <end position="124"/>
    </location>
</feature>
<comment type="caution">
    <text evidence="2">The sequence shown here is derived from an EMBL/GenBank/DDBJ whole genome shotgun (WGS) entry which is preliminary data.</text>
</comment>
<name>A0A328BQA0_9BACT</name>
<feature type="compositionally biased region" description="Polar residues" evidence="1">
    <location>
        <begin position="112"/>
        <end position="124"/>
    </location>
</feature>
<gene>
    <name evidence="2" type="ORF">DLM85_00770</name>
</gene>
<sequence>MVPVLWGCCVRPASYGPNRRHRPGAAGHSEPMPGKYVYPKNPSSTDTDFTPMKRVLFLALAATALSLTACDESKTNGAEGNASGSTMTSTRLGNADGDEGTVDTVRTDAGAPTNNAIPDTLAGQ</sequence>
<protein>
    <submittedName>
        <fullName evidence="2">Uncharacterized protein</fullName>
    </submittedName>
</protein>
<organism evidence="2 3">
    <name type="scientific">Hymenobacter edaphi</name>
    <dbReference type="NCBI Taxonomy" id="2211146"/>
    <lineage>
        <taxon>Bacteria</taxon>
        <taxon>Pseudomonadati</taxon>
        <taxon>Bacteroidota</taxon>
        <taxon>Cytophagia</taxon>
        <taxon>Cytophagales</taxon>
        <taxon>Hymenobacteraceae</taxon>
        <taxon>Hymenobacter</taxon>
    </lineage>
</organism>
<feature type="region of interest" description="Disordered" evidence="1">
    <location>
        <begin position="17"/>
        <end position="45"/>
    </location>
</feature>
<evidence type="ECO:0000313" key="2">
    <source>
        <dbReference type="EMBL" id="RAK69432.1"/>
    </source>
</evidence>
<keyword evidence="3" id="KW-1185">Reference proteome</keyword>
<dbReference type="AlphaFoldDB" id="A0A328BQA0"/>
<dbReference type="Proteomes" id="UP000248553">
    <property type="component" value="Unassembled WGS sequence"/>
</dbReference>
<evidence type="ECO:0000313" key="3">
    <source>
        <dbReference type="Proteomes" id="UP000248553"/>
    </source>
</evidence>